<name>A0A1C5JQ65_9ACTN</name>
<reference evidence="2" key="1">
    <citation type="submission" date="2016-06" db="EMBL/GenBank/DDBJ databases">
        <authorList>
            <person name="Varghese N."/>
            <person name="Submissions Spin"/>
        </authorList>
    </citation>
    <scope>NUCLEOTIDE SEQUENCE [LARGE SCALE GENOMIC DNA]</scope>
    <source>
        <strain evidence="2">DSM 43819</strain>
    </source>
</reference>
<evidence type="ECO:0008006" key="3">
    <source>
        <dbReference type="Google" id="ProtNLM"/>
    </source>
</evidence>
<dbReference type="Proteomes" id="UP000198221">
    <property type="component" value="Chromosome I"/>
</dbReference>
<evidence type="ECO:0000313" key="1">
    <source>
        <dbReference type="EMBL" id="SCG72481.1"/>
    </source>
</evidence>
<keyword evidence="2" id="KW-1185">Reference proteome</keyword>
<evidence type="ECO:0000313" key="2">
    <source>
        <dbReference type="Proteomes" id="UP000198221"/>
    </source>
</evidence>
<proteinExistence type="predicted"/>
<organism evidence="1 2">
    <name type="scientific">Micromonospora inositola</name>
    <dbReference type="NCBI Taxonomy" id="47865"/>
    <lineage>
        <taxon>Bacteria</taxon>
        <taxon>Bacillati</taxon>
        <taxon>Actinomycetota</taxon>
        <taxon>Actinomycetes</taxon>
        <taxon>Micromonosporales</taxon>
        <taxon>Micromonosporaceae</taxon>
        <taxon>Micromonospora</taxon>
    </lineage>
</organism>
<protein>
    <recommendedName>
        <fullName evidence="3">Helix-turn-helix domain-containing protein</fullName>
    </recommendedName>
</protein>
<dbReference type="RefSeq" id="WP_157746525.1">
    <property type="nucleotide sequence ID" value="NZ_LT607754.1"/>
</dbReference>
<gene>
    <name evidence="1" type="ORF">GA0070613_5089</name>
</gene>
<dbReference type="EMBL" id="LT607754">
    <property type="protein sequence ID" value="SCG72481.1"/>
    <property type="molecule type" value="Genomic_DNA"/>
</dbReference>
<dbReference type="AlphaFoldDB" id="A0A1C5JQ65"/>
<sequence length="178" mass="19823">MYGHDSAVHPDVRIALPDHRCIGAGICLVCKTVKEWQRAEGGRTWTLSREDRARLAVAIMKAAEDAGNPITQVHVARMLNVHKSQISRDIRDLIPDSEGRNAFDRRRIEGASHGGARQKRKDVERVAMMRQDLGTILAQRLTSTDDEMRLILSDAMVEEIRALRDLCNTALVGAGMLS</sequence>
<accession>A0A1C5JQ65</accession>